<keyword evidence="2" id="KW-0328">Glycosyltransferase</keyword>
<evidence type="ECO:0000256" key="1">
    <source>
        <dbReference type="ARBA" id="ARBA00004653"/>
    </source>
</evidence>
<protein>
    <submittedName>
        <fullName evidence="11">Glucomannan 4-beta-mannosyltransferase 1</fullName>
    </submittedName>
</protein>
<evidence type="ECO:0000256" key="8">
    <source>
        <dbReference type="ARBA" id="ARBA00023316"/>
    </source>
</evidence>
<keyword evidence="8" id="KW-0961">Cell wall biogenesis/degradation</keyword>
<accession>A0AAW2NLN8</accession>
<proteinExistence type="predicted"/>
<feature type="transmembrane region" description="Helical" evidence="9">
    <location>
        <begin position="39"/>
        <end position="65"/>
    </location>
</feature>
<evidence type="ECO:0000256" key="4">
    <source>
        <dbReference type="ARBA" id="ARBA00022692"/>
    </source>
</evidence>
<dbReference type="GO" id="GO:0000139">
    <property type="term" value="C:Golgi membrane"/>
    <property type="evidence" value="ECO:0007669"/>
    <property type="project" value="UniProtKB-SubCell"/>
</dbReference>
<dbReference type="EMBL" id="JACGWJ010000019">
    <property type="protein sequence ID" value="KAL0344659.1"/>
    <property type="molecule type" value="Genomic_DNA"/>
</dbReference>
<evidence type="ECO:0000256" key="3">
    <source>
        <dbReference type="ARBA" id="ARBA00022679"/>
    </source>
</evidence>
<keyword evidence="6" id="KW-0333">Golgi apparatus</keyword>
<evidence type="ECO:0000256" key="2">
    <source>
        <dbReference type="ARBA" id="ARBA00022676"/>
    </source>
</evidence>
<evidence type="ECO:0000256" key="5">
    <source>
        <dbReference type="ARBA" id="ARBA00022989"/>
    </source>
</evidence>
<dbReference type="InterPro" id="IPR001173">
    <property type="entry name" value="Glyco_trans_2-like"/>
</dbReference>
<dbReference type="PANTHER" id="PTHR32044">
    <property type="entry name" value="GLUCOMANNAN 4-BETA-MANNOSYLTRANSFERASE 9"/>
    <property type="match status" value="1"/>
</dbReference>
<keyword evidence="3" id="KW-0808">Transferase</keyword>
<dbReference type="Pfam" id="PF00535">
    <property type="entry name" value="Glycos_transf_2"/>
    <property type="match status" value="1"/>
</dbReference>
<evidence type="ECO:0000256" key="9">
    <source>
        <dbReference type="SAM" id="Phobius"/>
    </source>
</evidence>
<reference evidence="11" key="1">
    <citation type="submission" date="2020-06" db="EMBL/GenBank/DDBJ databases">
        <authorList>
            <person name="Li T."/>
            <person name="Hu X."/>
            <person name="Zhang T."/>
            <person name="Song X."/>
            <person name="Zhang H."/>
            <person name="Dai N."/>
            <person name="Sheng W."/>
            <person name="Hou X."/>
            <person name="Wei L."/>
        </authorList>
    </citation>
    <scope>NUCLEOTIDE SEQUENCE</scope>
    <source>
        <strain evidence="11">G02</strain>
        <tissue evidence="11">Leaf</tissue>
    </source>
</reference>
<dbReference type="PANTHER" id="PTHR32044:SF64">
    <property type="entry name" value="OS09G0572500 PROTEIN"/>
    <property type="match status" value="1"/>
</dbReference>
<dbReference type="InterPro" id="IPR029044">
    <property type="entry name" value="Nucleotide-diphossugar_trans"/>
</dbReference>
<comment type="caution">
    <text evidence="11">The sequence shown here is derived from an EMBL/GenBank/DDBJ whole genome shotgun (WGS) entry which is preliminary data.</text>
</comment>
<reference evidence="11" key="2">
    <citation type="journal article" date="2024" name="Plant">
        <title>Genomic evolution and insights into agronomic trait innovations of Sesamum species.</title>
        <authorList>
            <person name="Miao H."/>
            <person name="Wang L."/>
            <person name="Qu L."/>
            <person name="Liu H."/>
            <person name="Sun Y."/>
            <person name="Le M."/>
            <person name="Wang Q."/>
            <person name="Wei S."/>
            <person name="Zheng Y."/>
            <person name="Lin W."/>
            <person name="Duan Y."/>
            <person name="Cao H."/>
            <person name="Xiong S."/>
            <person name="Wang X."/>
            <person name="Wei L."/>
            <person name="Li C."/>
            <person name="Ma Q."/>
            <person name="Ju M."/>
            <person name="Zhao R."/>
            <person name="Li G."/>
            <person name="Mu C."/>
            <person name="Tian Q."/>
            <person name="Mei H."/>
            <person name="Zhang T."/>
            <person name="Gao T."/>
            <person name="Zhang H."/>
        </authorList>
    </citation>
    <scope>NUCLEOTIDE SEQUENCE</scope>
    <source>
        <strain evidence="11">G02</strain>
    </source>
</reference>
<dbReference type="GO" id="GO:0071555">
    <property type="term" value="P:cell wall organization"/>
    <property type="evidence" value="ECO:0007669"/>
    <property type="project" value="UniProtKB-KW"/>
</dbReference>
<dbReference type="GO" id="GO:0051753">
    <property type="term" value="F:mannan synthase activity"/>
    <property type="evidence" value="ECO:0007669"/>
    <property type="project" value="TreeGrafter"/>
</dbReference>
<evidence type="ECO:0000256" key="6">
    <source>
        <dbReference type="ARBA" id="ARBA00023034"/>
    </source>
</evidence>
<keyword evidence="7 9" id="KW-0472">Membrane</keyword>
<evidence type="ECO:0000313" key="11">
    <source>
        <dbReference type="EMBL" id="KAL0344659.1"/>
    </source>
</evidence>
<evidence type="ECO:0000256" key="7">
    <source>
        <dbReference type="ARBA" id="ARBA00023136"/>
    </source>
</evidence>
<dbReference type="Gene3D" id="3.90.550.10">
    <property type="entry name" value="Spore Coat Polysaccharide Biosynthesis Protein SpsA, Chain A"/>
    <property type="match status" value="2"/>
</dbReference>
<dbReference type="SUPFAM" id="SSF53448">
    <property type="entry name" value="Nucleotide-diphospho-sugar transferases"/>
    <property type="match status" value="1"/>
</dbReference>
<gene>
    <name evidence="11" type="ORF">Sradi_4297200</name>
</gene>
<comment type="subcellular location">
    <subcellularLocation>
        <location evidence="1">Golgi apparatus membrane</location>
        <topology evidence="1">Multi-pass membrane protein</topology>
    </subcellularLocation>
</comment>
<feature type="domain" description="Glycosyltransferase 2-like" evidence="10">
    <location>
        <begin position="174"/>
        <end position="262"/>
    </location>
</feature>
<organism evidence="11">
    <name type="scientific">Sesamum radiatum</name>
    <name type="common">Black benniseed</name>
    <dbReference type="NCBI Taxonomy" id="300843"/>
    <lineage>
        <taxon>Eukaryota</taxon>
        <taxon>Viridiplantae</taxon>
        <taxon>Streptophyta</taxon>
        <taxon>Embryophyta</taxon>
        <taxon>Tracheophyta</taxon>
        <taxon>Spermatophyta</taxon>
        <taxon>Magnoliopsida</taxon>
        <taxon>eudicotyledons</taxon>
        <taxon>Gunneridae</taxon>
        <taxon>Pentapetalae</taxon>
        <taxon>asterids</taxon>
        <taxon>lamiids</taxon>
        <taxon>Lamiales</taxon>
        <taxon>Pedaliaceae</taxon>
        <taxon>Sesamum</taxon>
    </lineage>
</organism>
<evidence type="ECO:0000259" key="10">
    <source>
        <dbReference type="Pfam" id="PF00535"/>
    </source>
</evidence>
<keyword evidence="5 9" id="KW-1133">Transmembrane helix</keyword>
<sequence length="304" mass="35337">MRNIVLLEPEVNEAYDPLRSLNYAWDCIRVPIIVPLLRIAVYICIAMSIMLFIERVYMAIVIVFVKCLGKKRYTKYQLDSIKEDLEKNKNYPMLLVQIPMFNEKEVYKLSIGAVCGLSWPSDRLIVQVLDDSTNEVLRVFFLIQSNLSFDCMKIYDSINDSRETMCKALVELECRKWIEKGVNVKYETRNNRNGYKAGALREGLKKHYVEDCEFVVIFDADFQPEEDFLRRTIPYLLENPELALVQARWKFGTAGVWRIRALHDAGGWKDRTTVEDMDLAVRASLKGWKFLFVGDLAVSIEAFV</sequence>
<name>A0AAW2NLN8_SESRA</name>
<dbReference type="AlphaFoldDB" id="A0AAW2NLN8"/>
<keyword evidence="4 9" id="KW-0812">Transmembrane</keyword>